<dbReference type="OMA" id="RCSHIRP"/>
<organism evidence="1 2">
    <name type="scientific">Aspergillus tubingensis (strain CBS 134.48)</name>
    <dbReference type="NCBI Taxonomy" id="767770"/>
    <lineage>
        <taxon>Eukaryota</taxon>
        <taxon>Fungi</taxon>
        <taxon>Dikarya</taxon>
        <taxon>Ascomycota</taxon>
        <taxon>Pezizomycotina</taxon>
        <taxon>Eurotiomycetes</taxon>
        <taxon>Eurotiomycetidae</taxon>
        <taxon>Eurotiales</taxon>
        <taxon>Aspergillaceae</taxon>
        <taxon>Aspergillus</taxon>
        <taxon>Aspergillus subgen. Circumdati</taxon>
    </lineage>
</organism>
<dbReference type="VEuPathDB" id="FungiDB:ASPTUDRAFT_49217"/>
<proteinExistence type="predicted"/>
<evidence type="ECO:0000313" key="2">
    <source>
        <dbReference type="Proteomes" id="UP000184304"/>
    </source>
</evidence>
<protein>
    <recommendedName>
        <fullName evidence="3">Protein kinase domain-containing protein</fullName>
    </recommendedName>
</protein>
<keyword evidence="2" id="KW-1185">Reference proteome</keyword>
<evidence type="ECO:0008006" key="3">
    <source>
        <dbReference type="Google" id="ProtNLM"/>
    </source>
</evidence>
<evidence type="ECO:0000313" key="1">
    <source>
        <dbReference type="EMBL" id="OJI89559.1"/>
    </source>
</evidence>
<dbReference type="Proteomes" id="UP000184304">
    <property type="component" value="Unassembled WGS sequence"/>
</dbReference>
<reference evidence="2" key="1">
    <citation type="journal article" date="2017" name="Genome Biol.">
        <title>Comparative genomics reveals high biological diversity and specific adaptations in the industrially and medically important fungal genus Aspergillus.</title>
        <authorList>
            <person name="de Vries R.P."/>
            <person name="Riley R."/>
            <person name="Wiebenga A."/>
            <person name="Aguilar-Osorio G."/>
            <person name="Amillis S."/>
            <person name="Uchima C.A."/>
            <person name="Anderluh G."/>
            <person name="Asadollahi M."/>
            <person name="Askin M."/>
            <person name="Barry K."/>
            <person name="Battaglia E."/>
            <person name="Bayram O."/>
            <person name="Benocci T."/>
            <person name="Braus-Stromeyer S.A."/>
            <person name="Caldana C."/>
            <person name="Canovas D."/>
            <person name="Cerqueira G.C."/>
            <person name="Chen F."/>
            <person name="Chen W."/>
            <person name="Choi C."/>
            <person name="Clum A."/>
            <person name="Dos Santos R.A."/>
            <person name="Damasio A.R."/>
            <person name="Diallinas G."/>
            <person name="Emri T."/>
            <person name="Fekete E."/>
            <person name="Flipphi M."/>
            <person name="Freyberg S."/>
            <person name="Gallo A."/>
            <person name="Gournas C."/>
            <person name="Habgood R."/>
            <person name="Hainaut M."/>
            <person name="Harispe M.L."/>
            <person name="Henrissat B."/>
            <person name="Hilden K.S."/>
            <person name="Hope R."/>
            <person name="Hossain A."/>
            <person name="Karabika E."/>
            <person name="Karaffa L."/>
            <person name="Karanyi Z."/>
            <person name="Krasevec N."/>
            <person name="Kuo A."/>
            <person name="Kusch H."/>
            <person name="LaButti K."/>
            <person name="Lagendijk E.L."/>
            <person name="Lapidus A."/>
            <person name="Levasseur A."/>
            <person name="Lindquist E."/>
            <person name="Lipzen A."/>
            <person name="Logrieco A.F."/>
            <person name="MacCabe A."/>
            <person name="Maekelae M.R."/>
            <person name="Malavazi I."/>
            <person name="Melin P."/>
            <person name="Meyer V."/>
            <person name="Mielnichuk N."/>
            <person name="Miskei M."/>
            <person name="Molnar A.P."/>
            <person name="Mule G."/>
            <person name="Ngan C.Y."/>
            <person name="Orejas M."/>
            <person name="Orosz E."/>
            <person name="Ouedraogo J.P."/>
            <person name="Overkamp K.M."/>
            <person name="Park H.-S."/>
            <person name="Perrone G."/>
            <person name="Piumi F."/>
            <person name="Punt P.J."/>
            <person name="Ram A.F."/>
            <person name="Ramon A."/>
            <person name="Rauscher S."/>
            <person name="Record E."/>
            <person name="Riano-Pachon D.M."/>
            <person name="Robert V."/>
            <person name="Roehrig J."/>
            <person name="Ruller R."/>
            <person name="Salamov A."/>
            <person name="Salih N.S."/>
            <person name="Samson R.A."/>
            <person name="Sandor E."/>
            <person name="Sanguinetti M."/>
            <person name="Schuetze T."/>
            <person name="Sepcic K."/>
            <person name="Shelest E."/>
            <person name="Sherlock G."/>
            <person name="Sophianopoulou V."/>
            <person name="Squina F.M."/>
            <person name="Sun H."/>
            <person name="Susca A."/>
            <person name="Todd R.B."/>
            <person name="Tsang A."/>
            <person name="Unkles S.E."/>
            <person name="van de Wiele N."/>
            <person name="van Rossen-Uffink D."/>
            <person name="Oliveira J.V."/>
            <person name="Vesth T.C."/>
            <person name="Visser J."/>
            <person name="Yu J.-H."/>
            <person name="Zhou M."/>
            <person name="Andersen M.R."/>
            <person name="Archer D.B."/>
            <person name="Baker S.E."/>
            <person name="Benoit I."/>
            <person name="Brakhage A.A."/>
            <person name="Braus G.H."/>
            <person name="Fischer R."/>
            <person name="Frisvad J.C."/>
            <person name="Goldman G.H."/>
            <person name="Houbraken J."/>
            <person name="Oakley B."/>
            <person name="Pocsi I."/>
            <person name="Scazzocchio C."/>
            <person name="Seiboth B."/>
            <person name="vanKuyk P.A."/>
            <person name="Wortman J."/>
            <person name="Dyer P.S."/>
            <person name="Grigoriev I.V."/>
        </authorList>
    </citation>
    <scope>NUCLEOTIDE SEQUENCE [LARGE SCALE GENOMIC DNA]</scope>
    <source>
        <strain evidence="2">CBS 134.48</strain>
    </source>
</reference>
<dbReference type="OrthoDB" id="5979581at2759"/>
<dbReference type="STRING" id="767770.A0A1L9NJY7"/>
<dbReference type="EMBL" id="KV878177">
    <property type="protein sequence ID" value="OJI89559.1"/>
    <property type="molecule type" value="Genomic_DNA"/>
</dbReference>
<sequence length="112" mass="12605">MAISPITIGTQLKTKTGNLYTITKRLQESIWLATSQSHKQPVIVKSVQHFRLKTERDVIRPFQDRCSHIRPLLDEVEDPPGPPALILKHLDDDLLHASNSKTLRMGSLCVGL</sequence>
<dbReference type="AlphaFoldDB" id="A0A1L9NJY7"/>
<name>A0A1L9NJY7_ASPTC</name>
<accession>A0A1L9NJY7</accession>
<gene>
    <name evidence="1" type="ORF">ASPTUDRAFT_49217</name>
</gene>